<reference evidence="2 3" key="2">
    <citation type="submission" date="2018-11" db="EMBL/GenBank/DDBJ databases">
        <authorList>
            <consortium name="Pathogen Informatics"/>
        </authorList>
    </citation>
    <scope>NUCLEOTIDE SEQUENCE [LARGE SCALE GENOMIC DNA]</scope>
</reference>
<name>A0A183EJU6_9BILA</name>
<gene>
    <name evidence="2" type="ORF">GPUH_LOCUS21238</name>
</gene>
<dbReference type="Proteomes" id="UP000271098">
    <property type="component" value="Unassembled WGS sequence"/>
</dbReference>
<evidence type="ECO:0000313" key="4">
    <source>
        <dbReference type="WBParaSite" id="GPUH_0002126201-mRNA-1"/>
    </source>
</evidence>
<proteinExistence type="predicted"/>
<dbReference type="EMBL" id="UYRT01092134">
    <property type="protein sequence ID" value="VDN37833.1"/>
    <property type="molecule type" value="Genomic_DNA"/>
</dbReference>
<evidence type="ECO:0000313" key="2">
    <source>
        <dbReference type="EMBL" id="VDN37833.1"/>
    </source>
</evidence>
<keyword evidence="3" id="KW-1185">Reference proteome</keyword>
<dbReference type="WBParaSite" id="GPUH_0002126201-mRNA-1">
    <property type="protein sequence ID" value="GPUH_0002126201-mRNA-1"/>
    <property type="gene ID" value="GPUH_0002126201"/>
</dbReference>
<sequence>MLHAMERFHIFTLCVDTSCCRDSRIRPPQSAALELFCVLYRLLKEALLVLRNRPESVCLADSAMNRRSDESGVGQFSKPDFNSTALDERQYLEDRAVEALHQHALNLSPIPKRGARLLDISYNQQHQQQQQLHTSKKCNRLDNSQVTSS</sequence>
<reference evidence="4" key="1">
    <citation type="submission" date="2016-06" db="UniProtKB">
        <authorList>
            <consortium name="WormBaseParasite"/>
        </authorList>
    </citation>
    <scope>IDENTIFICATION</scope>
</reference>
<accession>A0A183EJU6</accession>
<evidence type="ECO:0000313" key="3">
    <source>
        <dbReference type="Proteomes" id="UP000271098"/>
    </source>
</evidence>
<organism evidence="4">
    <name type="scientific">Gongylonema pulchrum</name>
    <dbReference type="NCBI Taxonomy" id="637853"/>
    <lineage>
        <taxon>Eukaryota</taxon>
        <taxon>Metazoa</taxon>
        <taxon>Ecdysozoa</taxon>
        <taxon>Nematoda</taxon>
        <taxon>Chromadorea</taxon>
        <taxon>Rhabditida</taxon>
        <taxon>Spirurina</taxon>
        <taxon>Spiruromorpha</taxon>
        <taxon>Spiruroidea</taxon>
        <taxon>Gongylonematidae</taxon>
        <taxon>Gongylonema</taxon>
    </lineage>
</organism>
<evidence type="ECO:0000256" key="1">
    <source>
        <dbReference type="SAM" id="MobiDB-lite"/>
    </source>
</evidence>
<protein>
    <submittedName>
        <fullName evidence="2 4">Uncharacterized protein</fullName>
    </submittedName>
</protein>
<feature type="region of interest" description="Disordered" evidence="1">
    <location>
        <begin position="126"/>
        <end position="149"/>
    </location>
</feature>
<dbReference type="AlphaFoldDB" id="A0A183EJU6"/>